<dbReference type="EMBL" id="VSSQ01007159">
    <property type="protein sequence ID" value="MPM35036.1"/>
    <property type="molecule type" value="Genomic_DNA"/>
</dbReference>
<sequence length="101" mass="11906">MPLLFGSNYIFIKTITQNINATTALKIDSFFLFSLHNSQNIIVFCNAINRYKTNELIPFSILQKYNIAAIIVNIDIIPLIYFNSIHPLFYFLLYFQHYFKT</sequence>
<gene>
    <name evidence="2" type="ORF">SDC9_81626</name>
</gene>
<dbReference type="AlphaFoldDB" id="A0A644Z2G0"/>
<evidence type="ECO:0000313" key="2">
    <source>
        <dbReference type="EMBL" id="MPM35036.1"/>
    </source>
</evidence>
<name>A0A644Z2G0_9ZZZZ</name>
<keyword evidence="1" id="KW-1133">Transmembrane helix</keyword>
<reference evidence="2" key="1">
    <citation type="submission" date="2019-08" db="EMBL/GenBank/DDBJ databases">
        <authorList>
            <person name="Kucharzyk K."/>
            <person name="Murdoch R.W."/>
            <person name="Higgins S."/>
            <person name="Loffler F."/>
        </authorList>
    </citation>
    <scope>NUCLEOTIDE SEQUENCE</scope>
</reference>
<evidence type="ECO:0000256" key="1">
    <source>
        <dbReference type="SAM" id="Phobius"/>
    </source>
</evidence>
<keyword evidence="1" id="KW-0812">Transmembrane</keyword>
<comment type="caution">
    <text evidence="2">The sequence shown here is derived from an EMBL/GenBank/DDBJ whole genome shotgun (WGS) entry which is preliminary data.</text>
</comment>
<accession>A0A644Z2G0</accession>
<proteinExistence type="predicted"/>
<protein>
    <submittedName>
        <fullName evidence="2">Uncharacterized protein</fullName>
    </submittedName>
</protein>
<feature type="transmembrane region" description="Helical" evidence="1">
    <location>
        <begin position="67"/>
        <end position="95"/>
    </location>
</feature>
<organism evidence="2">
    <name type="scientific">bioreactor metagenome</name>
    <dbReference type="NCBI Taxonomy" id="1076179"/>
    <lineage>
        <taxon>unclassified sequences</taxon>
        <taxon>metagenomes</taxon>
        <taxon>ecological metagenomes</taxon>
    </lineage>
</organism>
<keyword evidence="1" id="KW-0472">Membrane</keyword>